<gene>
    <name evidence="2" type="ORF">EYF80_007205</name>
</gene>
<feature type="compositionally biased region" description="Gly residues" evidence="1">
    <location>
        <begin position="78"/>
        <end position="87"/>
    </location>
</feature>
<organism evidence="2 3">
    <name type="scientific">Liparis tanakae</name>
    <name type="common">Tanaka's snailfish</name>
    <dbReference type="NCBI Taxonomy" id="230148"/>
    <lineage>
        <taxon>Eukaryota</taxon>
        <taxon>Metazoa</taxon>
        <taxon>Chordata</taxon>
        <taxon>Craniata</taxon>
        <taxon>Vertebrata</taxon>
        <taxon>Euteleostomi</taxon>
        <taxon>Actinopterygii</taxon>
        <taxon>Neopterygii</taxon>
        <taxon>Teleostei</taxon>
        <taxon>Neoteleostei</taxon>
        <taxon>Acanthomorphata</taxon>
        <taxon>Eupercaria</taxon>
        <taxon>Perciformes</taxon>
        <taxon>Cottioidei</taxon>
        <taxon>Cottales</taxon>
        <taxon>Liparidae</taxon>
        <taxon>Liparis</taxon>
    </lineage>
</organism>
<feature type="compositionally biased region" description="Basic and acidic residues" evidence="1">
    <location>
        <begin position="181"/>
        <end position="194"/>
    </location>
</feature>
<comment type="caution">
    <text evidence="2">The sequence shown here is derived from an EMBL/GenBank/DDBJ whole genome shotgun (WGS) entry which is preliminary data.</text>
</comment>
<feature type="region of interest" description="Disordered" evidence="1">
    <location>
        <begin position="177"/>
        <end position="229"/>
    </location>
</feature>
<keyword evidence="3" id="KW-1185">Reference proteome</keyword>
<dbReference type="EMBL" id="SRLO01000038">
    <property type="protein sequence ID" value="TNN82687.1"/>
    <property type="molecule type" value="Genomic_DNA"/>
</dbReference>
<proteinExistence type="predicted"/>
<feature type="region of interest" description="Disordered" evidence="1">
    <location>
        <begin position="52"/>
        <end position="132"/>
    </location>
</feature>
<sequence length="229" mass="25076">MHCFTVRAPEGSEVTHQPSLRFDERATWNLNPPEVKNAQLRFAGWGPQDQQLSKLFGGGNELQSVGLQGRRKERPGLTSGGPAGAGGPETEADSEAEAASTQAVGTTGPAHRDPVASHVHHRNTPRGEDMFSEMDLSDGEWRHAYQSVFLDKAEKICNGCMKEKNKLAIDNWKKHVGIRKGSKEAREKRDDDTQRPGVPANKNPGPNQIVPHNPLVHAGWGEEGVDRGR</sequence>
<accession>A0A4Z2IY36</accession>
<reference evidence="2 3" key="1">
    <citation type="submission" date="2019-03" db="EMBL/GenBank/DDBJ databases">
        <title>First draft genome of Liparis tanakae, snailfish: a comprehensive survey of snailfish specific genes.</title>
        <authorList>
            <person name="Kim W."/>
            <person name="Song I."/>
            <person name="Jeong J.-H."/>
            <person name="Kim D."/>
            <person name="Kim S."/>
            <person name="Ryu S."/>
            <person name="Song J.Y."/>
            <person name="Lee S.K."/>
        </authorList>
    </citation>
    <scope>NUCLEOTIDE SEQUENCE [LARGE SCALE GENOMIC DNA]</scope>
    <source>
        <tissue evidence="2">Muscle</tissue>
    </source>
</reference>
<evidence type="ECO:0000313" key="2">
    <source>
        <dbReference type="EMBL" id="TNN82687.1"/>
    </source>
</evidence>
<dbReference type="AlphaFoldDB" id="A0A4Z2IY36"/>
<dbReference type="Proteomes" id="UP000314294">
    <property type="component" value="Unassembled WGS sequence"/>
</dbReference>
<evidence type="ECO:0000256" key="1">
    <source>
        <dbReference type="SAM" id="MobiDB-lite"/>
    </source>
</evidence>
<evidence type="ECO:0000313" key="3">
    <source>
        <dbReference type="Proteomes" id="UP000314294"/>
    </source>
</evidence>
<name>A0A4Z2IY36_9TELE</name>
<protein>
    <submittedName>
        <fullName evidence="2">Uncharacterized protein</fullName>
    </submittedName>
</protein>